<dbReference type="EMBL" id="JBFXLT010000016">
    <property type="protein sequence ID" value="KAL2817836.1"/>
    <property type="molecule type" value="Genomic_DNA"/>
</dbReference>
<evidence type="ECO:0000313" key="2">
    <source>
        <dbReference type="EMBL" id="KAL2817836.1"/>
    </source>
</evidence>
<keyword evidence="1" id="KW-0472">Membrane</keyword>
<organism evidence="2 3">
    <name type="scientific">Aspergillus granulosus</name>
    <dbReference type="NCBI Taxonomy" id="176169"/>
    <lineage>
        <taxon>Eukaryota</taxon>
        <taxon>Fungi</taxon>
        <taxon>Dikarya</taxon>
        <taxon>Ascomycota</taxon>
        <taxon>Pezizomycotina</taxon>
        <taxon>Eurotiomycetes</taxon>
        <taxon>Eurotiomycetidae</taxon>
        <taxon>Eurotiales</taxon>
        <taxon>Aspergillaceae</taxon>
        <taxon>Aspergillus</taxon>
        <taxon>Aspergillus subgen. Nidulantes</taxon>
    </lineage>
</organism>
<evidence type="ECO:0000256" key="1">
    <source>
        <dbReference type="SAM" id="Phobius"/>
    </source>
</evidence>
<feature type="non-terminal residue" evidence="2">
    <location>
        <position position="1"/>
    </location>
</feature>
<dbReference type="Proteomes" id="UP001610334">
    <property type="component" value="Unassembled WGS sequence"/>
</dbReference>
<proteinExistence type="predicted"/>
<feature type="transmembrane region" description="Helical" evidence="1">
    <location>
        <begin position="12"/>
        <end position="29"/>
    </location>
</feature>
<name>A0ABR4HQS8_9EURO</name>
<protein>
    <submittedName>
        <fullName evidence="2">Uncharacterized protein</fullName>
    </submittedName>
</protein>
<evidence type="ECO:0000313" key="3">
    <source>
        <dbReference type="Proteomes" id="UP001610334"/>
    </source>
</evidence>
<gene>
    <name evidence="2" type="ORF">BJX63DRAFT_385100</name>
</gene>
<sequence length="87" mass="10314">RSGLTYAHSEYRLTLRFIFFAFSGLQNLWSPDMFFCWASISHFRCLLCVLGPYRSHCHRILIRFLLHFSLHASLHFIPPSSSNFRSF</sequence>
<keyword evidence="1" id="KW-1133">Transmembrane helix</keyword>
<keyword evidence="1" id="KW-0812">Transmembrane</keyword>
<keyword evidence="3" id="KW-1185">Reference proteome</keyword>
<reference evidence="2 3" key="1">
    <citation type="submission" date="2024-07" db="EMBL/GenBank/DDBJ databases">
        <title>Section-level genome sequencing and comparative genomics of Aspergillus sections Usti and Cavernicolus.</title>
        <authorList>
            <consortium name="Lawrence Berkeley National Laboratory"/>
            <person name="Nybo J.L."/>
            <person name="Vesth T.C."/>
            <person name="Theobald S."/>
            <person name="Frisvad J.C."/>
            <person name="Larsen T.O."/>
            <person name="Kjaerboelling I."/>
            <person name="Rothschild-Mancinelli K."/>
            <person name="Lyhne E.K."/>
            <person name="Kogle M.E."/>
            <person name="Barry K."/>
            <person name="Clum A."/>
            <person name="Na H."/>
            <person name="Ledsgaard L."/>
            <person name="Lin J."/>
            <person name="Lipzen A."/>
            <person name="Kuo A."/>
            <person name="Riley R."/>
            <person name="Mondo S."/>
            <person name="Labutti K."/>
            <person name="Haridas S."/>
            <person name="Pangalinan J."/>
            <person name="Salamov A.A."/>
            <person name="Simmons B.A."/>
            <person name="Magnuson J.K."/>
            <person name="Chen J."/>
            <person name="Drula E."/>
            <person name="Henrissat B."/>
            <person name="Wiebenga A."/>
            <person name="Lubbers R.J."/>
            <person name="Gomes A.C."/>
            <person name="Makela M.R."/>
            <person name="Stajich J."/>
            <person name="Grigoriev I.V."/>
            <person name="Mortensen U.H."/>
            <person name="De Vries R.P."/>
            <person name="Baker S.E."/>
            <person name="Andersen M.R."/>
        </authorList>
    </citation>
    <scope>NUCLEOTIDE SEQUENCE [LARGE SCALE GENOMIC DNA]</scope>
    <source>
        <strain evidence="2 3">CBS 588.65</strain>
    </source>
</reference>
<comment type="caution">
    <text evidence="2">The sequence shown here is derived from an EMBL/GenBank/DDBJ whole genome shotgun (WGS) entry which is preliminary data.</text>
</comment>
<accession>A0ABR4HQS8</accession>